<dbReference type="Proteomes" id="UP000663829">
    <property type="component" value="Unassembled WGS sequence"/>
</dbReference>
<dbReference type="OrthoDB" id="10006262at2759"/>
<proteinExistence type="predicted"/>
<sequence length="342" mass="40242">MRHQLEDVVLQTNLLQAFQKNKIIQGKLSERQKSYYVKLIKEMQIYDVKTKLNRELLYTWKKESYVRQLKKNLVDYERKRFGARDAYYEYQAKNLENLISGGSQGLVIPPIEEKRRHDVDEKFQQFLREHPHTSTVKPRVTQSAAVLPTIITEDDEVAFKKEVESPSMTDLKIAETWSKIHAQSATPRRIKTLPTIHRSKTMGEIRRETIKNASNTPSVMVGGVQVSTPELNNQTNTSPEGTEPLVITSETLQQQTYADLIAMRSVRRPRKNPTDLNMLYEARKRIYHINKRAYEYNLCQRKCGLQYNNHFDKTTDDENEEEIDVERDRLRNEDRHQFKKDI</sequence>
<protein>
    <submittedName>
        <fullName evidence="1">Uncharacterized protein</fullName>
    </submittedName>
</protein>
<organism evidence="1 3">
    <name type="scientific">Didymodactylos carnosus</name>
    <dbReference type="NCBI Taxonomy" id="1234261"/>
    <lineage>
        <taxon>Eukaryota</taxon>
        <taxon>Metazoa</taxon>
        <taxon>Spiralia</taxon>
        <taxon>Gnathifera</taxon>
        <taxon>Rotifera</taxon>
        <taxon>Eurotatoria</taxon>
        <taxon>Bdelloidea</taxon>
        <taxon>Philodinida</taxon>
        <taxon>Philodinidae</taxon>
        <taxon>Didymodactylos</taxon>
    </lineage>
</organism>
<gene>
    <name evidence="1" type="ORF">GPM918_LOCUS7604</name>
    <name evidence="2" type="ORF">SRO942_LOCUS7604</name>
</gene>
<accession>A0A813Y974</accession>
<reference evidence="1" key="1">
    <citation type="submission" date="2021-02" db="EMBL/GenBank/DDBJ databases">
        <authorList>
            <person name="Nowell W R."/>
        </authorList>
    </citation>
    <scope>NUCLEOTIDE SEQUENCE</scope>
</reference>
<keyword evidence="3" id="KW-1185">Reference proteome</keyword>
<name>A0A813Y974_9BILA</name>
<evidence type="ECO:0000313" key="1">
    <source>
        <dbReference type="EMBL" id="CAF0880890.1"/>
    </source>
</evidence>
<comment type="caution">
    <text evidence="1">The sequence shown here is derived from an EMBL/GenBank/DDBJ whole genome shotgun (WGS) entry which is preliminary data.</text>
</comment>
<evidence type="ECO:0000313" key="2">
    <source>
        <dbReference type="EMBL" id="CAF3667094.1"/>
    </source>
</evidence>
<dbReference type="EMBL" id="CAJOBC010001254">
    <property type="protein sequence ID" value="CAF3667094.1"/>
    <property type="molecule type" value="Genomic_DNA"/>
</dbReference>
<evidence type="ECO:0000313" key="3">
    <source>
        <dbReference type="Proteomes" id="UP000663829"/>
    </source>
</evidence>
<dbReference type="EMBL" id="CAJNOQ010001254">
    <property type="protein sequence ID" value="CAF0880890.1"/>
    <property type="molecule type" value="Genomic_DNA"/>
</dbReference>
<dbReference type="Proteomes" id="UP000681722">
    <property type="component" value="Unassembled WGS sequence"/>
</dbReference>
<dbReference type="AlphaFoldDB" id="A0A813Y974"/>